<comment type="cofactor">
    <cofactor evidence="1">
        <name>FMN</name>
        <dbReference type="ChEBI" id="CHEBI:58210"/>
    </cofactor>
</comment>
<dbReference type="Gene3D" id="3.20.20.70">
    <property type="entry name" value="Aldolase class I"/>
    <property type="match status" value="1"/>
</dbReference>
<dbReference type="GO" id="GO:0000166">
    <property type="term" value="F:nucleotide binding"/>
    <property type="evidence" value="ECO:0007669"/>
    <property type="project" value="UniProtKB-KW"/>
</dbReference>
<proteinExistence type="inferred from homology"/>
<dbReference type="SUPFAM" id="SSF51412">
    <property type="entry name" value="Inosine monophosphate dehydrogenase (IMPDH)"/>
    <property type="match status" value="1"/>
</dbReference>
<dbReference type="PANTHER" id="PTHR42747">
    <property type="entry name" value="NITRONATE MONOOXYGENASE-RELATED"/>
    <property type="match status" value="1"/>
</dbReference>
<feature type="signal peptide" evidence="12">
    <location>
        <begin position="1"/>
        <end position="31"/>
    </location>
</feature>
<dbReference type="PANTHER" id="PTHR42747:SF3">
    <property type="entry name" value="NITRONATE MONOOXYGENASE-RELATED"/>
    <property type="match status" value="1"/>
</dbReference>
<gene>
    <name evidence="13" type="ORF">NCTC12026_00521</name>
</gene>
<evidence type="ECO:0000256" key="7">
    <source>
        <dbReference type="ARBA" id="ARBA00023002"/>
    </source>
</evidence>
<dbReference type="InterPro" id="IPR004136">
    <property type="entry name" value="NMO"/>
</dbReference>
<evidence type="ECO:0000256" key="4">
    <source>
        <dbReference type="ARBA" id="ARBA00022630"/>
    </source>
</evidence>
<sequence length="352" mass="38025">MSNSDRFMRRLGLRYPIIQAPMAGVSTPSLAAAVSEAGGLGSLGLGASTVEQARTMMTATKALTDQPFNVNVFCHRPPQRNDQNEHAWIECLTPLFQQFNAIPPEQLNEIYLSFLDNPEMLQLLLDMKPAVVSFHFNIPSPEIVKALQGRGIYTMATATNLHEARQIELAGIDAIVAQGIEAGGHRGMFDVQAIDQELTTNQLVIQLVKQTQLPIIAAGGVMNGEDINDALANGAAAAQLGTAFLLCPESAATEGYRRKLKSQTSDNTVLTTAISGRPARGILNPLIQLAEQYGTDKLPDYPVAYDVAKQLHGAALKCGNDGFAAYWAGQKVARSREMSAKTLMETLIKEMS</sequence>
<dbReference type="Proteomes" id="UP000255129">
    <property type="component" value="Unassembled WGS sequence"/>
</dbReference>
<dbReference type="AlphaFoldDB" id="A0A379FZW3"/>
<keyword evidence="6" id="KW-0547">Nucleotide-binding</keyword>
<organism evidence="13 14">
    <name type="scientific">Providencia rustigianii</name>
    <dbReference type="NCBI Taxonomy" id="158850"/>
    <lineage>
        <taxon>Bacteria</taxon>
        <taxon>Pseudomonadati</taxon>
        <taxon>Pseudomonadota</taxon>
        <taxon>Gammaproteobacteria</taxon>
        <taxon>Enterobacterales</taxon>
        <taxon>Morganellaceae</taxon>
        <taxon>Providencia</taxon>
    </lineage>
</organism>
<name>A0A379FZW3_9GAMM</name>
<reference evidence="13 14" key="1">
    <citation type="submission" date="2018-06" db="EMBL/GenBank/DDBJ databases">
        <authorList>
            <consortium name="Pathogen Informatics"/>
            <person name="Doyle S."/>
        </authorList>
    </citation>
    <scope>NUCLEOTIDE SEQUENCE [LARGE SCALE GENOMIC DNA]</scope>
    <source>
        <strain evidence="13 14">NCTC12026</strain>
    </source>
</reference>
<keyword evidence="3" id="KW-0216">Detoxification</keyword>
<protein>
    <recommendedName>
        <fullName evidence="11">Nitronate monooxygenase</fullName>
    </recommendedName>
    <alternativeName>
        <fullName evidence="9">Propionate 3-nitronate monooxygenase</fullName>
    </alternativeName>
</protein>
<evidence type="ECO:0000313" key="13">
    <source>
        <dbReference type="EMBL" id="SUC34191.1"/>
    </source>
</evidence>
<dbReference type="CDD" id="cd04730">
    <property type="entry name" value="NPD_like"/>
    <property type="match status" value="1"/>
</dbReference>
<dbReference type="InterPro" id="IPR013785">
    <property type="entry name" value="Aldolase_TIM"/>
</dbReference>
<evidence type="ECO:0000256" key="6">
    <source>
        <dbReference type="ARBA" id="ARBA00022741"/>
    </source>
</evidence>
<dbReference type="EMBL" id="UGUA01000002">
    <property type="protein sequence ID" value="SUC34191.1"/>
    <property type="molecule type" value="Genomic_DNA"/>
</dbReference>
<dbReference type="FunFam" id="3.20.20.70:FF:000154">
    <property type="entry name" value="Probable nitronate monooxygenase"/>
    <property type="match status" value="1"/>
</dbReference>
<accession>A0A379FZW3</accession>
<comment type="similarity">
    <text evidence="2">Belongs to the nitronate monooxygenase family. NMO class I subfamily.</text>
</comment>
<dbReference type="GO" id="GO:0018580">
    <property type="term" value="F:nitronate monooxygenase activity"/>
    <property type="evidence" value="ECO:0007669"/>
    <property type="project" value="InterPro"/>
</dbReference>
<dbReference type="Pfam" id="PF03060">
    <property type="entry name" value="NMO"/>
    <property type="match status" value="1"/>
</dbReference>
<evidence type="ECO:0000256" key="10">
    <source>
        <dbReference type="ARBA" id="ARBA00049401"/>
    </source>
</evidence>
<evidence type="ECO:0000256" key="8">
    <source>
        <dbReference type="ARBA" id="ARBA00023033"/>
    </source>
</evidence>
<feature type="chain" id="PRO_5016846152" description="Nitronate monooxygenase" evidence="12">
    <location>
        <begin position="32"/>
        <end position="352"/>
    </location>
</feature>
<keyword evidence="12" id="KW-0732">Signal</keyword>
<evidence type="ECO:0000256" key="5">
    <source>
        <dbReference type="ARBA" id="ARBA00022643"/>
    </source>
</evidence>
<dbReference type="RefSeq" id="WP_006813747.1">
    <property type="nucleotide sequence ID" value="NZ_CABLCG010000038.1"/>
</dbReference>
<comment type="catalytic activity">
    <reaction evidence="10">
        <text>3 propionate 3-nitronate + 3 O2 + H2O = 3 3-oxopropanoate + 2 nitrate + nitrite + H2O2 + 3 H(+)</text>
        <dbReference type="Rhea" id="RHEA:57332"/>
        <dbReference type="ChEBI" id="CHEBI:15377"/>
        <dbReference type="ChEBI" id="CHEBI:15378"/>
        <dbReference type="ChEBI" id="CHEBI:15379"/>
        <dbReference type="ChEBI" id="CHEBI:16240"/>
        <dbReference type="ChEBI" id="CHEBI:16301"/>
        <dbReference type="ChEBI" id="CHEBI:17632"/>
        <dbReference type="ChEBI" id="CHEBI:33190"/>
        <dbReference type="ChEBI" id="CHEBI:136067"/>
    </reaction>
</comment>
<keyword evidence="4" id="KW-0285">Flavoprotein</keyword>
<keyword evidence="7 13" id="KW-0560">Oxidoreductase</keyword>
<keyword evidence="8 13" id="KW-0503">Monooxygenase</keyword>
<keyword evidence="5" id="KW-0288">FMN</keyword>
<evidence type="ECO:0000256" key="9">
    <source>
        <dbReference type="ARBA" id="ARBA00031155"/>
    </source>
</evidence>
<evidence type="ECO:0000313" key="14">
    <source>
        <dbReference type="Proteomes" id="UP000255129"/>
    </source>
</evidence>
<dbReference type="GO" id="GO:0009636">
    <property type="term" value="P:response to toxic substance"/>
    <property type="evidence" value="ECO:0007669"/>
    <property type="project" value="UniProtKB-KW"/>
</dbReference>
<evidence type="ECO:0000256" key="11">
    <source>
        <dbReference type="ARBA" id="ARBA00067136"/>
    </source>
</evidence>
<evidence type="ECO:0000256" key="1">
    <source>
        <dbReference type="ARBA" id="ARBA00001917"/>
    </source>
</evidence>
<dbReference type="OrthoDB" id="9778912at2"/>
<evidence type="ECO:0000256" key="2">
    <source>
        <dbReference type="ARBA" id="ARBA00009881"/>
    </source>
</evidence>
<evidence type="ECO:0000256" key="3">
    <source>
        <dbReference type="ARBA" id="ARBA00022575"/>
    </source>
</evidence>
<evidence type="ECO:0000256" key="12">
    <source>
        <dbReference type="SAM" id="SignalP"/>
    </source>
</evidence>